<comment type="caution">
    <text evidence="1">The sequence shown here is derived from an EMBL/GenBank/DDBJ whole genome shotgun (WGS) entry which is preliminary data.</text>
</comment>
<name>A0A7X1HZY5_9ACTN</name>
<dbReference type="Proteomes" id="UP000517694">
    <property type="component" value="Unassembled WGS sequence"/>
</dbReference>
<dbReference type="AlphaFoldDB" id="A0A7X1HZY5"/>
<dbReference type="InterPro" id="IPR019734">
    <property type="entry name" value="TPR_rpt"/>
</dbReference>
<organism evidence="1 2">
    <name type="scientific">Streptomyces mexicanus</name>
    <dbReference type="NCBI Taxonomy" id="178566"/>
    <lineage>
        <taxon>Bacteria</taxon>
        <taxon>Bacillati</taxon>
        <taxon>Actinomycetota</taxon>
        <taxon>Actinomycetes</taxon>
        <taxon>Kitasatosporales</taxon>
        <taxon>Streptomycetaceae</taxon>
        <taxon>Streptomyces</taxon>
    </lineage>
</organism>
<evidence type="ECO:0000313" key="1">
    <source>
        <dbReference type="EMBL" id="MBC2866292.1"/>
    </source>
</evidence>
<dbReference type="Gene3D" id="1.25.40.10">
    <property type="entry name" value="Tetratricopeptide repeat domain"/>
    <property type="match status" value="2"/>
</dbReference>
<protein>
    <recommendedName>
        <fullName evidence="3">Tetratricopeptide repeat protein</fullName>
    </recommendedName>
</protein>
<dbReference type="SUPFAM" id="SSF48452">
    <property type="entry name" value="TPR-like"/>
    <property type="match status" value="1"/>
</dbReference>
<dbReference type="EMBL" id="JACMHY010000005">
    <property type="protein sequence ID" value="MBC2866292.1"/>
    <property type="molecule type" value="Genomic_DNA"/>
</dbReference>
<reference evidence="1 2" key="1">
    <citation type="submission" date="2020-08" db="EMBL/GenBank/DDBJ databases">
        <title>Whole-Genome Sequence of French Clinical Streptomyces mexicanus Strain Q0842.</title>
        <authorList>
            <person name="Boxberger M."/>
            <person name="La Scola B."/>
        </authorList>
    </citation>
    <scope>NUCLEOTIDE SEQUENCE [LARGE SCALE GENOMIC DNA]</scope>
    <source>
        <strain evidence="1 2">Marseille-Q0842</strain>
    </source>
</reference>
<evidence type="ECO:0000313" key="2">
    <source>
        <dbReference type="Proteomes" id="UP000517694"/>
    </source>
</evidence>
<keyword evidence="2" id="KW-1185">Reference proteome</keyword>
<evidence type="ECO:0008006" key="3">
    <source>
        <dbReference type="Google" id="ProtNLM"/>
    </source>
</evidence>
<dbReference type="OrthoDB" id="56388at2"/>
<dbReference type="RefSeq" id="WP_159672540.1">
    <property type="nucleotide sequence ID" value="NZ_JACMHY010000005.1"/>
</dbReference>
<gene>
    <name evidence="1" type="ORF">H1R13_15245</name>
</gene>
<dbReference type="SMART" id="SM00028">
    <property type="entry name" value="TPR"/>
    <property type="match status" value="3"/>
</dbReference>
<dbReference type="InterPro" id="IPR011990">
    <property type="entry name" value="TPR-like_helical_dom_sf"/>
</dbReference>
<accession>A0A7X1HZY5</accession>
<sequence>MPTAPQTTDELYQALQENDRRPYGRTRTVTAEELVDAAEQFAEPLPLVHALLELQEAYTYGSEPRKSPVVFARLLTLFDEQPDVFDERLRHTLFWRFKWVAHALRQLPEIPLASLRQWLTEMRDRYEKAGFGLQPYYGQAYQLAAHVGEDTTLAYELWAGRTRTRLSDCEACEICVRARYHLAAGDDERALRVWEPVLAGKESCQEEPARSLSYALLPLLRTGRTDRARELHLAGYRGCRRNPSMSPEVGRHLEFCALTGNEARGLELLAENRNLFDEVDSPLDQFDFLTAVEVLLQRVERLGHGDLPAAGYAGRTWTVAMLRAEVRRRADDLAARFDARNGTTAHTDRRRARLDRAPLLDTLELTLRTRSLDEVAPAAAPAPRTTAAVPEALPELIARARALEEQGHPDAPACWARLRTLVAGPDYTHPDDPAVGPLARLRADLLLDEGNRAGERERYADAVALHEQAAALYDEAGTPDHAALARACAVLARAEIPGPDGDGPEAKASALTAAHAAIVRLHEETPGPAPYVEGRLLRLRATVLGLRLQATGSEEHVAPVLAEADLLHAFATRHDLVGQVSGAMLLHASTHALAGDLPAAVQRIDALLEQLRAHGPAWHLPRTLGLRGRLQLGLRDAQAAYADLAEGLRLAADWPADAVDTSRLHGDLAEACMHLGRPDEALRHLTRSAEVSLRHGSRFDAFYVYSHAARLSLDLGRIEDCIALLDSLLAEPDVVAGELDDRLVAQLRLTRARALHAGEDLKAATAEFVALAAESAGWDDDPGSHAMIAGETAVLLAESGEFGRAREAADQAIAAHARAPRYEQLSNCLRELARLQARQQGADGLSDALAFLADAGRIADEARDAAYEASGRSLDTALAYEHGRVHAYAGAYEEALAALEKALALLGDAGPQDDHAGEWAECVRLAGVVEGIYLERPAPALARLDAAVTRLTALGHTEEAEPLTSLAAQLRDEN</sequence>
<proteinExistence type="predicted"/>